<feature type="transmembrane region" description="Helical" evidence="1">
    <location>
        <begin position="59"/>
        <end position="78"/>
    </location>
</feature>
<dbReference type="NCBIfam" id="NF047864">
    <property type="entry name" value="CBU_0592_membra"/>
    <property type="match status" value="1"/>
</dbReference>
<keyword evidence="1" id="KW-1133">Transmembrane helix</keyword>
<keyword evidence="1" id="KW-0812">Transmembrane</keyword>
<evidence type="ECO:0000259" key="2">
    <source>
        <dbReference type="Pfam" id="PF26604"/>
    </source>
</evidence>
<evidence type="ECO:0000256" key="1">
    <source>
        <dbReference type="SAM" id="Phobius"/>
    </source>
</evidence>
<protein>
    <recommendedName>
        <fullName evidence="2">CBU-0592-like domain-containing protein</fullName>
    </recommendedName>
</protein>
<sequence>MNHVIPDIIGIIGVVLMLSAYFLLQIGKIPSTSFSYSFLNLVAASMILFSLWFDWNLPSVTIEACWALISAYGVGKYFRSKRLQAKPSETSPQTDRT</sequence>
<keyword evidence="1" id="KW-0472">Membrane</keyword>
<dbReference type="EMBL" id="CAADFV010000063">
    <property type="protein sequence ID" value="VFK61235.1"/>
    <property type="molecule type" value="Genomic_DNA"/>
</dbReference>
<organism evidence="3">
    <name type="scientific">Candidatus Kentrum sp. TUN</name>
    <dbReference type="NCBI Taxonomy" id="2126343"/>
    <lineage>
        <taxon>Bacteria</taxon>
        <taxon>Pseudomonadati</taxon>
        <taxon>Pseudomonadota</taxon>
        <taxon>Gammaproteobacteria</taxon>
        <taxon>Candidatus Kentrum</taxon>
    </lineage>
</organism>
<evidence type="ECO:0000313" key="3">
    <source>
        <dbReference type="EMBL" id="VFK55158.1"/>
    </source>
</evidence>
<proteinExistence type="predicted"/>
<dbReference type="InterPro" id="IPR058058">
    <property type="entry name" value="CBU_0592-like"/>
</dbReference>
<feature type="transmembrane region" description="Helical" evidence="1">
    <location>
        <begin position="6"/>
        <end position="24"/>
    </location>
</feature>
<dbReference type="EMBL" id="CAADFY010000064">
    <property type="protein sequence ID" value="VFK55158.1"/>
    <property type="molecule type" value="Genomic_DNA"/>
</dbReference>
<gene>
    <name evidence="4" type="ORF">BECKTUN1418E_GA0071001_106311</name>
    <name evidence="3" type="ORF">BECKTUN1418F_GA0071002_106411</name>
</gene>
<name>A0A450ZN51_9GAMM</name>
<dbReference type="Pfam" id="PF26604">
    <property type="entry name" value="CBU_0592"/>
    <property type="match status" value="1"/>
</dbReference>
<feature type="domain" description="CBU-0592-like" evidence="2">
    <location>
        <begin position="7"/>
        <end position="81"/>
    </location>
</feature>
<evidence type="ECO:0000313" key="4">
    <source>
        <dbReference type="EMBL" id="VFK61235.1"/>
    </source>
</evidence>
<accession>A0A450ZN51</accession>
<dbReference type="AlphaFoldDB" id="A0A450ZN51"/>
<feature type="transmembrane region" description="Helical" evidence="1">
    <location>
        <begin position="36"/>
        <end position="53"/>
    </location>
</feature>
<reference evidence="3" key="1">
    <citation type="submission" date="2019-02" db="EMBL/GenBank/DDBJ databases">
        <authorList>
            <person name="Gruber-Vodicka R. H."/>
            <person name="Seah K. B. B."/>
        </authorList>
    </citation>
    <scope>NUCLEOTIDE SEQUENCE</scope>
    <source>
        <strain evidence="4">BECK_BY2</strain>
        <strain evidence="3">BECK_BY3</strain>
    </source>
</reference>